<evidence type="ECO:0000313" key="1">
    <source>
        <dbReference type="EMBL" id="OJA08025.1"/>
    </source>
</evidence>
<proteinExistence type="predicted"/>
<accession>A0A1J8Q2R3</accession>
<dbReference type="EMBL" id="LVVM01006469">
    <property type="protein sequence ID" value="OJA08025.1"/>
    <property type="molecule type" value="Genomic_DNA"/>
</dbReference>
<protein>
    <submittedName>
        <fullName evidence="1">Uncharacterized protein</fullName>
    </submittedName>
</protein>
<organism evidence="1 2">
    <name type="scientific">Rhizopogon vesiculosus</name>
    <dbReference type="NCBI Taxonomy" id="180088"/>
    <lineage>
        <taxon>Eukaryota</taxon>
        <taxon>Fungi</taxon>
        <taxon>Dikarya</taxon>
        <taxon>Basidiomycota</taxon>
        <taxon>Agaricomycotina</taxon>
        <taxon>Agaricomycetes</taxon>
        <taxon>Agaricomycetidae</taxon>
        <taxon>Boletales</taxon>
        <taxon>Suillineae</taxon>
        <taxon>Rhizopogonaceae</taxon>
        <taxon>Rhizopogon</taxon>
    </lineage>
</organism>
<dbReference type="Proteomes" id="UP000183567">
    <property type="component" value="Unassembled WGS sequence"/>
</dbReference>
<gene>
    <name evidence="1" type="ORF">AZE42_10940</name>
</gene>
<name>A0A1J8Q2R3_9AGAM</name>
<dbReference type="AlphaFoldDB" id="A0A1J8Q2R3"/>
<evidence type="ECO:0000313" key="2">
    <source>
        <dbReference type="Proteomes" id="UP000183567"/>
    </source>
</evidence>
<comment type="caution">
    <text evidence="1">The sequence shown here is derived from an EMBL/GenBank/DDBJ whole genome shotgun (WGS) entry which is preliminary data.</text>
</comment>
<reference evidence="1 2" key="1">
    <citation type="submission" date="2016-03" db="EMBL/GenBank/DDBJ databases">
        <title>Comparative genomics of the ectomycorrhizal sister species Rhizopogon vinicolor and Rhizopogon vesiculosus (Basidiomycota: Boletales) reveals a divergence of the mating type B locus.</title>
        <authorList>
            <person name="Mujic A.B."/>
            <person name="Kuo A."/>
            <person name="Tritt A."/>
            <person name="Lipzen A."/>
            <person name="Chen C."/>
            <person name="Johnson J."/>
            <person name="Sharma A."/>
            <person name="Barry K."/>
            <person name="Grigoriev I.V."/>
            <person name="Spatafora J.W."/>
        </authorList>
    </citation>
    <scope>NUCLEOTIDE SEQUENCE [LARGE SCALE GENOMIC DNA]</scope>
    <source>
        <strain evidence="1 2">AM-OR11-056</strain>
    </source>
</reference>
<keyword evidence="2" id="KW-1185">Reference proteome</keyword>
<sequence>MTQATVHLHLAKEDSRCWN</sequence>